<dbReference type="EMBL" id="AP025564">
    <property type="protein sequence ID" value="BDE96168.1"/>
    <property type="molecule type" value="Genomic_DNA"/>
</dbReference>
<evidence type="ECO:0000313" key="2">
    <source>
        <dbReference type="Proteomes" id="UP001320544"/>
    </source>
</evidence>
<protein>
    <recommendedName>
        <fullName evidence="3">Cell division protein ZapA</fullName>
    </recommendedName>
</protein>
<keyword evidence="2" id="KW-1185">Reference proteome</keyword>
<proteinExistence type="predicted"/>
<name>A0ABM7WIT8_9ACTN</name>
<accession>A0ABM7WIT8</accession>
<evidence type="ECO:0008006" key="3">
    <source>
        <dbReference type="Google" id="ProtNLM"/>
    </source>
</evidence>
<reference evidence="1 2" key="1">
    <citation type="submission" date="2022-01" db="EMBL/GenBank/DDBJ databases">
        <title>Novel bile acid biosynthetic pathways are enriched in the microbiome of centenarians.</title>
        <authorList>
            <person name="Sato Y."/>
            <person name="Atarashi K."/>
            <person name="Plichta R.D."/>
            <person name="Arai Y."/>
            <person name="Sasajima S."/>
            <person name="Kearney M.S."/>
            <person name="Suda W."/>
            <person name="Takeshita K."/>
            <person name="Sasaki T."/>
            <person name="Okamoto S."/>
            <person name="Skelly N.A."/>
            <person name="Okamura Y."/>
            <person name="Vlamakis H."/>
            <person name="Li Y."/>
            <person name="Tanoue T."/>
            <person name="Takei H."/>
            <person name="Nittono H."/>
            <person name="Narushima S."/>
            <person name="Irie J."/>
            <person name="Itoh H."/>
            <person name="Moriya K."/>
            <person name="Sugiura Y."/>
            <person name="Suematsu M."/>
            <person name="Moritoki N."/>
            <person name="Shibata S."/>
            <person name="Littman R.D."/>
            <person name="Fischbach A.M."/>
            <person name="Uwamino Y."/>
            <person name="Inoue T."/>
            <person name="Honda A."/>
            <person name="Hattori M."/>
            <person name="Murai T."/>
            <person name="Xavier J.R."/>
            <person name="Hirose N."/>
            <person name="Honda K."/>
        </authorList>
    </citation>
    <scope>NUCLEOTIDE SEQUENCE [LARGE SCALE GENOMIC DNA]</scope>
    <source>
        <strain evidence="1 2">CE91-St30</strain>
    </source>
</reference>
<organism evidence="1 2">
    <name type="scientific">Raoultibacter timonensis</name>
    <dbReference type="NCBI Taxonomy" id="1907662"/>
    <lineage>
        <taxon>Bacteria</taxon>
        <taxon>Bacillati</taxon>
        <taxon>Actinomycetota</taxon>
        <taxon>Coriobacteriia</taxon>
        <taxon>Eggerthellales</taxon>
        <taxon>Eggerthellaceae</taxon>
        <taxon>Raoultibacter</taxon>
    </lineage>
</organism>
<gene>
    <name evidence="1" type="ORF">CE91St30_15010</name>
</gene>
<sequence length="93" mass="10009">MGGLFCGGSVTVSIEFIDNLRIAANSAGDLARAIECTRMAVCSELSDPEMYIEGTLNVLLLSAEHVRASTVALCEEAERILEDRRTEALGHPK</sequence>
<dbReference type="Proteomes" id="UP001320544">
    <property type="component" value="Chromosome"/>
</dbReference>
<evidence type="ECO:0000313" key="1">
    <source>
        <dbReference type="EMBL" id="BDE96168.1"/>
    </source>
</evidence>
<dbReference type="RefSeq" id="WP_244412470.1">
    <property type="nucleotide sequence ID" value="NZ_AP025564.1"/>
</dbReference>